<evidence type="ECO:0000256" key="3">
    <source>
        <dbReference type="ARBA" id="ARBA00023163"/>
    </source>
</evidence>
<keyword evidence="6" id="KW-1185">Reference proteome</keyword>
<evidence type="ECO:0000256" key="1">
    <source>
        <dbReference type="ARBA" id="ARBA00023015"/>
    </source>
</evidence>
<dbReference type="RefSeq" id="WP_068842185.1">
    <property type="nucleotide sequence ID" value="NZ_FRBT01000002.1"/>
</dbReference>
<dbReference type="InterPro" id="IPR018060">
    <property type="entry name" value="HTH_AraC"/>
</dbReference>
<keyword evidence="2 5" id="KW-0238">DNA-binding</keyword>
<dbReference type="AlphaFoldDB" id="A0A1M7DWC7"/>
<dbReference type="PROSITE" id="PS01124">
    <property type="entry name" value="HTH_ARAC_FAMILY_2"/>
    <property type="match status" value="1"/>
</dbReference>
<dbReference type="Pfam" id="PF12833">
    <property type="entry name" value="HTH_18"/>
    <property type="match status" value="1"/>
</dbReference>
<evidence type="ECO:0000313" key="5">
    <source>
        <dbReference type="EMBL" id="SHL83802.1"/>
    </source>
</evidence>
<accession>A0A1M7DWC7</accession>
<dbReference type="PANTHER" id="PTHR47893:SF1">
    <property type="entry name" value="REGULATORY PROTEIN PCHR"/>
    <property type="match status" value="1"/>
</dbReference>
<feature type="domain" description="HTH araC/xylS-type" evidence="4">
    <location>
        <begin position="231"/>
        <end position="331"/>
    </location>
</feature>
<dbReference type="EMBL" id="FRBT01000002">
    <property type="protein sequence ID" value="SHL83802.1"/>
    <property type="molecule type" value="Genomic_DNA"/>
</dbReference>
<dbReference type="Gene3D" id="1.10.10.60">
    <property type="entry name" value="Homeodomain-like"/>
    <property type="match status" value="2"/>
</dbReference>
<protein>
    <submittedName>
        <fullName evidence="5">AraC-type DNA-binding protein</fullName>
    </submittedName>
</protein>
<dbReference type="InterPro" id="IPR053142">
    <property type="entry name" value="PchR_regulatory_protein"/>
</dbReference>
<keyword evidence="1" id="KW-0805">Transcription regulation</keyword>
<dbReference type="GO" id="GO:0003700">
    <property type="term" value="F:DNA-binding transcription factor activity"/>
    <property type="evidence" value="ECO:0007669"/>
    <property type="project" value="InterPro"/>
</dbReference>
<dbReference type="InterPro" id="IPR020449">
    <property type="entry name" value="Tscrpt_reg_AraC-type_HTH"/>
</dbReference>
<dbReference type="SMART" id="SM00342">
    <property type="entry name" value="HTH_ARAC"/>
    <property type="match status" value="1"/>
</dbReference>
<sequence length="334" mass="38052">MIEVEYYFNTSSQWLIDFANAFSKSIGMKVSVKDNKLTFPPSVAKGRYEYYELSENLGMLCVDVMLMDDVLLQKKQLQGNDYYGLIFDISEHANKVTQSDGKAINVLDNLVKSVVLSSHAFNSSVLLPKNAAIRYVQLFAHRSWGIKNITEPIPLELTRFKEFANALPMHAVANFDSKSDELVNEILELDTSRVNLKQLLEGYACQLIALFFNNLREEYADKENSVSPDAMRIIEFKETQEQNLTYVLTISKAAAACFMSTSKFATMFQTLFRENYGEYFMRKKMDRAKELLDEGCNVTDAASLLGYSNISHFAQTFKKHFDVMPGTYKKSQNG</sequence>
<dbReference type="PANTHER" id="PTHR47893">
    <property type="entry name" value="REGULATORY PROTEIN PCHR"/>
    <property type="match status" value="1"/>
</dbReference>
<evidence type="ECO:0000313" key="6">
    <source>
        <dbReference type="Proteomes" id="UP000184028"/>
    </source>
</evidence>
<evidence type="ECO:0000256" key="2">
    <source>
        <dbReference type="ARBA" id="ARBA00023125"/>
    </source>
</evidence>
<organism evidence="5 6">
    <name type="scientific">Flavobacterium chilense</name>
    <dbReference type="NCBI Taxonomy" id="946677"/>
    <lineage>
        <taxon>Bacteria</taxon>
        <taxon>Pseudomonadati</taxon>
        <taxon>Bacteroidota</taxon>
        <taxon>Flavobacteriia</taxon>
        <taxon>Flavobacteriales</taxon>
        <taxon>Flavobacteriaceae</taxon>
        <taxon>Flavobacterium</taxon>
    </lineage>
</organism>
<dbReference type="PRINTS" id="PR00032">
    <property type="entry name" value="HTHARAC"/>
</dbReference>
<dbReference type="Proteomes" id="UP000184028">
    <property type="component" value="Unassembled WGS sequence"/>
</dbReference>
<evidence type="ECO:0000259" key="4">
    <source>
        <dbReference type="PROSITE" id="PS01124"/>
    </source>
</evidence>
<dbReference type="OrthoDB" id="9816011at2"/>
<keyword evidence="3" id="KW-0804">Transcription</keyword>
<dbReference type="STRING" id="946677.SAMN05444484_102755"/>
<dbReference type="SUPFAM" id="SSF46689">
    <property type="entry name" value="Homeodomain-like"/>
    <property type="match status" value="1"/>
</dbReference>
<reference evidence="6" key="1">
    <citation type="submission" date="2016-11" db="EMBL/GenBank/DDBJ databases">
        <authorList>
            <person name="Varghese N."/>
            <person name="Submissions S."/>
        </authorList>
    </citation>
    <scope>NUCLEOTIDE SEQUENCE [LARGE SCALE GENOMIC DNA]</scope>
    <source>
        <strain evidence="6">DSM 24724</strain>
    </source>
</reference>
<proteinExistence type="predicted"/>
<name>A0A1M7DWC7_9FLAO</name>
<dbReference type="GO" id="GO:0043565">
    <property type="term" value="F:sequence-specific DNA binding"/>
    <property type="evidence" value="ECO:0007669"/>
    <property type="project" value="InterPro"/>
</dbReference>
<gene>
    <name evidence="5" type="ORF">SAMN05444484_102755</name>
</gene>
<dbReference type="InterPro" id="IPR009057">
    <property type="entry name" value="Homeodomain-like_sf"/>
</dbReference>